<organism evidence="1 2">
    <name type="scientific">Fusarium venenatum</name>
    <dbReference type="NCBI Taxonomy" id="56646"/>
    <lineage>
        <taxon>Eukaryota</taxon>
        <taxon>Fungi</taxon>
        <taxon>Dikarya</taxon>
        <taxon>Ascomycota</taxon>
        <taxon>Pezizomycotina</taxon>
        <taxon>Sordariomycetes</taxon>
        <taxon>Hypocreomycetidae</taxon>
        <taxon>Hypocreales</taxon>
        <taxon>Nectriaceae</taxon>
        <taxon>Fusarium</taxon>
    </lineage>
</organism>
<name>A0A2L2TN48_9HYPO</name>
<evidence type="ECO:0000313" key="2">
    <source>
        <dbReference type="Proteomes" id="UP000245910"/>
    </source>
</evidence>
<accession>A0A2L2TN48</accession>
<dbReference type="AlphaFoldDB" id="A0A2L2TN48"/>
<dbReference type="Proteomes" id="UP000245910">
    <property type="component" value="Chromosome II"/>
</dbReference>
<evidence type="ECO:0000313" key="1">
    <source>
        <dbReference type="EMBL" id="CEI60715.1"/>
    </source>
</evidence>
<reference evidence="2" key="1">
    <citation type="submission" date="2014-10" db="EMBL/GenBank/DDBJ databases">
        <authorList>
            <person name="King R."/>
        </authorList>
    </citation>
    <scope>NUCLEOTIDE SEQUENCE [LARGE SCALE GENOMIC DNA]</scope>
    <source>
        <strain evidence="2">A3/5</strain>
    </source>
</reference>
<proteinExistence type="predicted"/>
<dbReference type="EMBL" id="LN649230">
    <property type="protein sequence ID" value="CEI60715.1"/>
    <property type="molecule type" value="Genomic_DNA"/>
</dbReference>
<keyword evidence="2" id="KW-1185">Reference proteome</keyword>
<sequence length="62" mass="7551">MGINRRSAKNGRWTRRGFEIKKSLSFRAVLLGYCMRKKEVGVARGWKREVDYETLRWFRRNE</sequence>
<protein>
    <submittedName>
        <fullName evidence="1">Uncharacterized protein</fullName>
    </submittedName>
</protein>